<evidence type="ECO:0000313" key="2">
    <source>
        <dbReference type="Proteomes" id="UP000188354"/>
    </source>
</evidence>
<sequence>MPDRPTAVVPALLINIVAEDDLDVEVGKPLVNLGAATVVDKDRAVANAVGGSFR</sequence>
<dbReference type="AlphaFoldDB" id="A0A4P1QT57"/>
<dbReference type="Proteomes" id="UP000188354">
    <property type="component" value="Chromosome LG17"/>
</dbReference>
<gene>
    <name evidence="1" type="ORF">TanjilG_05688</name>
</gene>
<proteinExistence type="predicted"/>
<accession>A0A4P1QT57</accession>
<reference evidence="1 2" key="1">
    <citation type="journal article" date="2017" name="Plant Biotechnol. J.">
        <title>A comprehensive draft genome sequence for lupin (Lupinus angustifolius), an emerging health food: insights into plant-microbe interactions and legume evolution.</title>
        <authorList>
            <person name="Hane J.K."/>
            <person name="Ming Y."/>
            <person name="Kamphuis L.G."/>
            <person name="Nelson M.N."/>
            <person name="Garg G."/>
            <person name="Atkins C.A."/>
            <person name="Bayer P.E."/>
            <person name="Bravo A."/>
            <person name="Bringans S."/>
            <person name="Cannon S."/>
            <person name="Edwards D."/>
            <person name="Foley R."/>
            <person name="Gao L.L."/>
            <person name="Harrison M.J."/>
            <person name="Huang W."/>
            <person name="Hurgobin B."/>
            <person name="Li S."/>
            <person name="Liu C.W."/>
            <person name="McGrath A."/>
            <person name="Morahan G."/>
            <person name="Murray J."/>
            <person name="Weller J."/>
            <person name="Jian J."/>
            <person name="Singh K.B."/>
        </authorList>
    </citation>
    <scope>NUCLEOTIDE SEQUENCE [LARGE SCALE GENOMIC DNA]</scope>
    <source>
        <strain evidence="2">cv. Tanjil</strain>
        <tissue evidence="1">Whole plant</tissue>
    </source>
</reference>
<keyword evidence="2" id="KW-1185">Reference proteome</keyword>
<organism evidence="1 2">
    <name type="scientific">Lupinus angustifolius</name>
    <name type="common">Narrow-leaved blue lupine</name>
    <dbReference type="NCBI Taxonomy" id="3871"/>
    <lineage>
        <taxon>Eukaryota</taxon>
        <taxon>Viridiplantae</taxon>
        <taxon>Streptophyta</taxon>
        <taxon>Embryophyta</taxon>
        <taxon>Tracheophyta</taxon>
        <taxon>Spermatophyta</taxon>
        <taxon>Magnoliopsida</taxon>
        <taxon>eudicotyledons</taxon>
        <taxon>Gunneridae</taxon>
        <taxon>Pentapetalae</taxon>
        <taxon>rosids</taxon>
        <taxon>fabids</taxon>
        <taxon>Fabales</taxon>
        <taxon>Fabaceae</taxon>
        <taxon>Papilionoideae</taxon>
        <taxon>50 kb inversion clade</taxon>
        <taxon>genistoids sensu lato</taxon>
        <taxon>core genistoids</taxon>
        <taxon>Genisteae</taxon>
        <taxon>Lupinus</taxon>
    </lineage>
</organism>
<dbReference type="Gramene" id="OIV93985">
    <property type="protein sequence ID" value="OIV93985"/>
    <property type="gene ID" value="TanjilG_05688"/>
</dbReference>
<name>A0A4P1QT57_LUPAN</name>
<evidence type="ECO:0000313" key="1">
    <source>
        <dbReference type="EMBL" id="OIV93985.1"/>
    </source>
</evidence>
<dbReference type="EMBL" id="CM007377">
    <property type="protein sequence ID" value="OIV93985.1"/>
    <property type="molecule type" value="Genomic_DNA"/>
</dbReference>
<protein>
    <submittedName>
        <fullName evidence="1">Uncharacterized protein</fullName>
    </submittedName>
</protein>